<accession>A0AAD9GBX2</accession>
<organism evidence="2 3">
    <name type="scientific">Phytophthora citrophthora</name>
    <dbReference type="NCBI Taxonomy" id="4793"/>
    <lineage>
        <taxon>Eukaryota</taxon>
        <taxon>Sar</taxon>
        <taxon>Stramenopiles</taxon>
        <taxon>Oomycota</taxon>
        <taxon>Peronosporomycetes</taxon>
        <taxon>Peronosporales</taxon>
        <taxon>Peronosporaceae</taxon>
        <taxon>Phytophthora</taxon>
    </lineage>
</organism>
<evidence type="ECO:0000256" key="1">
    <source>
        <dbReference type="SAM" id="MobiDB-lite"/>
    </source>
</evidence>
<evidence type="ECO:0000313" key="2">
    <source>
        <dbReference type="EMBL" id="KAK1935509.1"/>
    </source>
</evidence>
<dbReference type="Proteomes" id="UP001259832">
    <property type="component" value="Unassembled WGS sequence"/>
</dbReference>
<comment type="caution">
    <text evidence="2">The sequence shown here is derived from an EMBL/GenBank/DDBJ whole genome shotgun (WGS) entry which is preliminary data.</text>
</comment>
<proteinExistence type="predicted"/>
<reference evidence="2" key="1">
    <citation type="submission" date="2023-08" db="EMBL/GenBank/DDBJ databases">
        <title>Reference Genome Resource for the Citrus Pathogen Phytophthora citrophthora.</title>
        <authorList>
            <person name="Moller H."/>
            <person name="Coetzee B."/>
            <person name="Rose L.J."/>
            <person name="Van Niekerk J.M."/>
        </authorList>
    </citation>
    <scope>NUCLEOTIDE SEQUENCE</scope>
    <source>
        <strain evidence="2">STE-U-9442</strain>
    </source>
</reference>
<dbReference type="EMBL" id="JASMQC010000023">
    <property type="protein sequence ID" value="KAK1935509.1"/>
    <property type="molecule type" value="Genomic_DNA"/>
</dbReference>
<sequence length="233" mass="26252">MHCRLADLWDQINAQDTNVSFTDFSERNTLRPAPAATCRTDVSGALRSLKIFAQAFYADEVSALIDSAVAFVDRHNAISDSDTMGWKLMAFWKTKKFGRFRGFVVAHDFVSAQGIQYEFSRVDKELMELMDLRRTHRGSDCNQHRGQNNDTPRRGDRQRRQSSVPAAVFAALPCQGDKKLCIMWLSVTGCSGSGSGGCFDNTRAHFRPKELPDIVKTHIMERFNGLAPEPKEE</sequence>
<keyword evidence="3" id="KW-1185">Reference proteome</keyword>
<name>A0AAD9GBX2_9STRA</name>
<evidence type="ECO:0000313" key="3">
    <source>
        <dbReference type="Proteomes" id="UP001259832"/>
    </source>
</evidence>
<dbReference type="AlphaFoldDB" id="A0AAD9GBX2"/>
<feature type="region of interest" description="Disordered" evidence="1">
    <location>
        <begin position="137"/>
        <end position="162"/>
    </location>
</feature>
<gene>
    <name evidence="2" type="ORF">P3T76_010734</name>
</gene>
<protein>
    <submittedName>
        <fullName evidence="2">Uncharacterized protein</fullName>
    </submittedName>
</protein>